<evidence type="ECO:0000313" key="3">
    <source>
        <dbReference type="Proteomes" id="UP000887116"/>
    </source>
</evidence>
<comment type="caution">
    <text evidence="2">The sequence shown here is derived from an EMBL/GenBank/DDBJ whole genome shotgun (WGS) entry which is preliminary data.</text>
</comment>
<proteinExistence type="predicted"/>
<evidence type="ECO:0000256" key="1">
    <source>
        <dbReference type="SAM" id="MobiDB-lite"/>
    </source>
</evidence>
<dbReference type="EMBL" id="BMAO01035242">
    <property type="protein sequence ID" value="GFR02251.1"/>
    <property type="molecule type" value="Genomic_DNA"/>
</dbReference>
<dbReference type="AlphaFoldDB" id="A0A8X6GCX0"/>
<gene>
    <name evidence="2" type="ORF">TNCT_446581</name>
</gene>
<organism evidence="2 3">
    <name type="scientific">Trichonephila clavata</name>
    <name type="common">Joro spider</name>
    <name type="synonym">Nephila clavata</name>
    <dbReference type="NCBI Taxonomy" id="2740835"/>
    <lineage>
        <taxon>Eukaryota</taxon>
        <taxon>Metazoa</taxon>
        <taxon>Ecdysozoa</taxon>
        <taxon>Arthropoda</taxon>
        <taxon>Chelicerata</taxon>
        <taxon>Arachnida</taxon>
        <taxon>Araneae</taxon>
        <taxon>Araneomorphae</taxon>
        <taxon>Entelegynae</taxon>
        <taxon>Araneoidea</taxon>
        <taxon>Nephilidae</taxon>
        <taxon>Trichonephila</taxon>
    </lineage>
</organism>
<feature type="compositionally biased region" description="Basic residues" evidence="1">
    <location>
        <begin position="12"/>
        <end position="26"/>
    </location>
</feature>
<reference evidence="2" key="1">
    <citation type="submission" date="2020-07" db="EMBL/GenBank/DDBJ databases">
        <title>Multicomponent nature underlies the extraordinary mechanical properties of spider dragline silk.</title>
        <authorList>
            <person name="Kono N."/>
            <person name="Nakamura H."/>
            <person name="Mori M."/>
            <person name="Yoshida Y."/>
            <person name="Ohtoshi R."/>
            <person name="Malay A.D."/>
            <person name="Moran D.A.P."/>
            <person name="Tomita M."/>
            <person name="Numata K."/>
            <person name="Arakawa K."/>
        </authorList>
    </citation>
    <scope>NUCLEOTIDE SEQUENCE</scope>
</reference>
<accession>A0A8X6GCX0</accession>
<keyword evidence="3" id="KW-1185">Reference proteome</keyword>
<evidence type="ECO:0000313" key="2">
    <source>
        <dbReference type="EMBL" id="GFR02251.1"/>
    </source>
</evidence>
<dbReference type="Proteomes" id="UP000887116">
    <property type="component" value="Unassembled WGS sequence"/>
</dbReference>
<feature type="region of interest" description="Disordered" evidence="1">
    <location>
        <begin position="1"/>
        <end position="26"/>
    </location>
</feature>
<protein>
    <submittedName>
        <fullName evidence="2">Uncharacterized protein</fullName>
    </submittedName>
</protein>
<name>A0A8X6GCX0_TRICU</name>
<sequence length="391" mass="42592">MPKHKSDCMHSTPRRHSRGSPVAHRTRRQISFARAVQIGLCKICFHVLPDTQSLWDHLKSSHSPSAKQQHCLDAFPTEYHINSILSKDNAWEIFFGTPSCPKLKKCASPIHCSEPAPHSSEQSRDAVVERLPAFFSQPTAPVPKGPVVPPVPRRESPQTGCQTLEAVSAIPSGLSRSWCAPVKVYTEPFCQTGSPVHSKSLPLCLVSIQRDSPIWPPVSPIQLPNQVDLLEANLLFSDTTGVLSPSNENDIVPAVSAPEVLPLPTVSIICETPSPKGRSPPRSQSPNVLDIVLAGDISLPDSPDLVELKQVWPGKITGSPPHPAFPPPSYAAIVAKNTTSNRCPLFNCADWEKILHKAWPRLPYLLVQASCSKLCCSGNECPCCSRPKEDG</sequence>